<reference evidence="11" key="3">
    <citation type="submission" date="2025-09" db="UniProtKB">
        <authorList>
            <consortium name="Ensembl"/>
        </authorList>
    </citation>
    <scope>IDENTIFICATION</scope>
    <source>
        <strain evidence="11">Thorbecke</strain>
    </source>
</reference>
<evidence type="ECO:0000313" key="11">
    <source>
        <dbReference type="Ensembl" id="ENSOCUP00000013720.3"/>
    </source>
</evidence>
<keyword evidence="6 9" id="KW-0211">Defensin</keyword>
<feature type="signal peptide" evidence="9">
    <location>
        <begin position="1"/>
        <end position="19"/>
    </location>
</feature>
<evidence type="ECO:0000256" key="4">
    <source>
        <dbReference type="ARBA" id="ARBA00022529"/>
    </source>
</evidence>
<dbReference type="EMBL" id="AAGW02018183">
    <property type="status" value="NOT_ANNOTATED_CDS"/>
    <property type="molecule type" value="Genomic_DNA"/>
</dbReference>
<dbReference type="GO" id="GO:0045087">
    <property type="term" value="P:innate immune response"/>
    <property type="evidence" value="ECO:0007669"/>
    <property type="project" value="InterPro"/>
</dbReference>
<reference evidence="11" key="2">
    <citation type="submission" date="2025-08" db="UniProtKB">
        <authorList>
            <consortium name="Ensembl"/>
        </authorList>
    </citation>
    <scope>IDENTIFICATION</scope>
    <source>
        <strain evidence="11">Thorbecke</strain>
    </source>
</reference>
<dbReference type="Proteomes" id="UP000001811">
    <property type="component" value="Chromosome 12"/>
</dbReference>
<dbReference type="Pfam" id="PF13841">
    <property type="entry name" value="Defensin_beta_2"/>
    <property type="match status" value="1"/>
</dbReference>
<dbReference type="STRING" id="9986.ENSOCUP00000013720"/>
<dbReference type="GO" id="GO:0060326">
    <property type="term" value="P:cell chemotaxis"/>
    <property type="evidence" value="ECO:0007669"/>
    <property type="project" value="TreeGrafter"/>
</dbReference>
<dbReference type="GeneTree" id="ENSGT00390000006761"/>
<keyword evidence="4 9" id="KW-0929">Antimicrobial</keyword>
<reference evidence="11 12" key="1">
    <citation type="journal article" date="2011" name="Nature">
        <title>A high-resolution map of human evolutionary constraint using 29 mammals.</title>
        <authorList>
            <person name="Lindblad-Toh K."/>
            <person name="Garber M."/>
            <person name="Zuk O."/>
            <person name="Lin M.F."/>
            <person name="Parker B.J."/>
            <person name="Washietl S."/>
            <person name="Kheradpour P."/>
            <person name="Ernst J."/>
            <person name="Jordan G."/>
            <person name="Mauceli E."/>
            <person name="Ward L.D."/>
            <person name="Lowe C.B."/>
            <person name="Holloway A.K."/>
            <person name="Clamp M."/>
            <person name="Gnerre S."/>
            <person name="Alfoldi J."/>
            <person name="Beal K."/>
            <person name="Chang J."/>
            <person name="Clawson H."/>
            <person name="Cuff J."/>
            <person name="Di Palma F."/>
            <person name="Fitzgerald S."/>
            <person name="Flicek P."/>
            <person name="Guttman M."/>
            <person name="Hubisz M.J."/>
            <person name="Jaffe D.B."/>
            <person name="Jungreis I."/>
            <person name="Kent W.J."/>
            <person name="Kostka D."/>
            <person name="Lara M."/>
            <person name="Martins A.L."/>
            <person name="Massingham T."/>
            <person name="Moltke I."/>
            <person name="Raney B.J."/>
            <person name="Rasmussen M.D."/>
            <person name="Robinson J."/>
            <person name="Stark A."/>
            <person name="Vilella A.J."/>
            <person name="Wen J."/>
            <person name="Xie X."/>
            <person name="Zody M.C."/>
            <person name="Baldwin J."/>
            <person name="Bloom T."/>
            <person name="Chin C.W."/>
            <person name="Heiman D."/>
            <person name="Nicol R."/>
            <person name="Nusbaum C."/>
            <person name="Young S."/>
            <person name="Wilkinson J."/>
            <person name="Worley K.C."/>
            <person name="Kovar C.L."/>
            <person name="Muzny D.M."/>
            <person name="Gibbs R.A."/>
            <person name="Cree A."/>
            <person name="Dihn H.H."/>
            <person name="Fowler G."/>
            <person name="Jhangiani S."/>
            <person name="Joshi V."/>
            <person name="Lee S."/>
            <person name="Lewis L.R."/>
            <person name="Nazareth L.V."/>
            <person name="Okwuonu G."/>
            <person name="Santibanez J."/>
            <person name="Warren W.C."/>
            <person name="Mardis E.R."/>
            <person name="Weinstock G.M."/>
            <person name="Wilson R.K."/>
            <person name="Delehaunty K."/>
            <person name="Dooling D."/>
            <person name="Fronik C."/>
            <person name="Fulton L."/>
            <person name="Fulton B."/>
            <person name="Graves T."/>
            <person name="Minx P."/>
            <person name="Sodergren E."/>
            <person name="Birney E."/>
            <person name="Margulies E.H."/>
            <person name="Herrero J."/>
            <person name="Green E.D."/>
            <person name="Haussler D."/>
            <person name="Siepel A."/>
            <person name="Goldman N."/>
            <person name="Pollard K.S."/>
            <person name="Pedersen J.S."/>
            <person name="Lander E.S."/>
            <person name="Kellis M."/>
        </authorList>
    </citation>
    <scope>NUCLEOTIDE SEQUENCE [LARGE SCALE GENOMIC DNA]</scope>
    <source>
        <strain evidence="11 12">Thorbecke inbred</strain>
    </source>
</reference>
<proteinExistence type="inferred from homology"/>
<dbReference type="HOGENOM" id="CLU_187020_0_0_1"/>
<accession>G1TAL5</accession>
<name>G1TAL5_RABIT</name>
<dbReference type="PaxDb" id="9986-ENSOCUP00000013720"/>
<dbReference type="OMA" id="IRIAYCM"/>
<evidence type="ECO:0000313" key="12">
    <source>
        <dbReference type="Proteomes" id="UP000001811"/>
    </source>
</evidence>
<dbReference type="GO" id="GO:0031731">
    <property type="term" value="F:CCR6 chemokine receptor binding"/>
    <property type="evidence" value="ECO:0007669"/>
    <property type="project" value="TreeGrafter"/>
</dbReference>
<evidence type="ECO:0000256" key="1">
    <source>
        <dbReference type="ARBA" id="ARBA00004613"/>
    </source>
</evidence>
<keyword evidence="7 9" id="KW-0044">Antibiotic</keyword>
<comment type="similarity">
    <text evidence="2 9">Belongs to the beta-defensin family.</text>
</comment>
<dbReference type="InterPro" id="IPR025933">
    <property type="entry name" value="Beta_defensin_dom"/>
</dbReference>
<evidence type="ECO:0000256" key="3">
    <source>
        <dbReference type="ARBA" id="ARBA00022525"/>
    </source>
</evidence>
<organism evidence="11 12">
    <name type="scientific">Oryctolagus cuniculus</name>
    <name type="common">Rabbit</name>
    <dbReference type="NCBI Taxonomy" id="9986"/>
    <lineage>
        <taxon>Eukaryota</taxon>
        <taxon>Metazoa</taxon>
        <taxon>Chordata</taxon>
        <taxon>Craniata</taxon>
        <taxon>Vertebrata</taxon>
        <taxon>Euteleostomi</taxon>
        <taxon>Mammalia</taxon>
        <taxon>Eutheria</taxon>
        <taxon>Euarchontoglires</taxon>
        <taxon>Glires</taxon>
        <taxon>Lagomorpha</taxon>
        <taxon>Leporidae</taxon>
        <taxon>Oryctolagus</taxon>
    </lineage>
</organism>
<evidence type="ECO:0000256" key="5">
    <source>
        <dbReference type="ARBA" id="ARBA00022729"/>
    </source>
</evidence>
<evidence type="ECO:0000256" key="7">
    <source>
        <dbReference type="ARBA" id="ARBA00023022"/>
    </source>
</evidence>
<dbReference type="eggNOG" id="ENOG502TGN0">
    <property type="taxonomic scope" value="Eukaryota"/>
</dbReference>
<evidence type="ECO:0000256" key="6">
    <source>
        <dbReference type="ARBA" id="ARBA00022940"/>
    </source>
</evidence>
<evidence type="ECO:0000256" key="2">
    <source>
        <dbReference type="ARBA" id="ARBA00007371"/>
    </source>
</evidence>
<gene>
    <name evidence="11" type="primary">DEFB110</name>
</gene>
<dbReference type="GO" id="GO:0005615">
    <property type="term" value="C:extracellular space"/>
    <property type="evidence" value="ECO:0007669"/>
    <property type="project" value="TreeGrafter"/>
</dbReference>
<dbReference type="SMR" id="G1TAL5"/>
<feature type="chain" id="PRO_5005131259" description="Beta-defensin" evidence="9">
    <location>
        <begin position="20"/>
        <end position="69"/>
    </location>
</feature>
<keyword evidence="3 9" id="KW-0964">Secreted</keyword>
<dbReference type="KEGG" id="ocu:100350911"/>
<dbReference type="AlphaFoldDB" id="G1TAL5"/>
<dbReference type="Ensembl" id="ENSOCUT00000015963.4">
    <property type="protein sequence ID" value="ENSOCUP00000013720.3"/>
    <property type="gene ID" value="ENSOCUG00000015973.4"/>
</dbReference>
<comment type="function">
    <text evidence="9">Has antibacterial activity.</text>
</comment>
<keyword evidence="8" id="KW-1015">Disulfide bond</keyword>
<keyword evidence="5 9" id="KW-0732">Signal</keyword>
<keyword evidence="12" id="KW-1185">Reference proteome</keyword>
<dbReference type="InParanoid" id="G1TAL5"/>
<feature type="domain" description="Beta-defensin" evidence="10">
    <location>
        <begin position="35"/>
        <end position="64"/>
    </location>
</feature>
<evidence type="ECO:0000259" key="10">
    <source>
        <dbReference type="Pfam" id="PF13841"/>
    </source>
</evidence>
<evidence type="ECO:0000256" key="9">
    <source>
        <dbReference type="RuleBase" id="RU231113"/>
    </source>
</evidence>
<dbReference type="PANTHER" id="PTHR20515:SF19">
    <property type="entry name" value="BETA-DEFENSIN 110"/>
    <property type="match status" value="1"/>
</dbReference>
<comment type="subcellular location">
    <subcellularLocation>
        <location evidence="1 9">Secreted</location>
    </subcellularLocation>
</comment>
<dbReference type="GO" id="GO:0042742">
    <property type="term" value="P:defense response to bacterium"/>
    <property type="evidence" value="ECO:0007669"/>
    <property type="project" value="UniProtKB-UniRule"/>
</dbReference>
<dbReference type="PANTHER" id="PTHR20515">
    <property type="entry name" value="BETA-DEFENSIN"/>
    <property type="match status" value="1"/>
</dbReference>
<evidence type="ECO:0000256" key="8">
    <source>
        <dbReference type="ARBA" id="ARBA00023157"/>
    </source>
</evidence>
<protein>
    <recommendedName>
        <fullName evidence="9">Beta-defensin</fullName>
    </recommendedName>
</protein>
<sequence length="69" mass="7937">MKIHLLFFILFLLVTVLPAKRKYPQYGSLDLSKECIDGNGRCRNYCPENEVRIAYCIRPGTHCCLESEG</sequence>
<dbReference type="OrthoDB" id="9827999at2759"/>
<dbReference type="GO" id="GO:0042056">
    <property type="term" value="F:chemoattractant activity"/>
    <property type="evidence" value="ECO:0007669"/>
    <property type="project" value="TreeGrafter"/>
</dbReference>